<proteinExistence type="predicted"/>
<name>A0A024TC71_9STRA</name>
<protein>
    <submittedName>
        <fullName evidence="2">Uncharacterized protein</fullName>
    </submittedName>
</protein>
<dbReference type="RefSeq" id="XP_008879772.1">
    <property type="nucleotide sequence ID" value="XM_008881550.1"/>
</dbReference>
<organism evidence="2">
    <name type="scientific">Aphanomyces invadans</name>
    <dbReference type="NCBI Taxonomy" id="157072"/>
    <lineage>
        <taxon>Eukaryota</taxon>
        <taxon>Sar</taxon>
        <taxon>Stramenopiles</taxon>
        <taxon>Oomycota</taxon>
        <taxon>Saprolegniomycetes</taxon>
        <taxon>Saprolegniales</taxon>
        <taxon>Verrucalvaceae</taxon>
        <taxon>Aphanomyces</taxon>
    </lineage>
</organism>
<dbReference type="GeneID" id="20090949"/>
<evidence type="ECO:0000256" key="1">
    <source>
        <dbReference type="SAM" id="MobiDB-lite"/>
    </source>
</evidence>
<gene>
    <name evidence="2" type="ORF">H310_13899</name>
</gene>
<feature type="region of interest" description="Disordered" evidence="1">
    <location>
        <begin position="64"/>
        <end position="117"/>
    </location>
</feature>
<dbReference type="AlphaFoldDB" id="A0A024TC71"/>
<reference evidence="2" key="1">
    <citation type="submission" date="2013-12" db="EMBL/GenBank/DDBJ databases">
        <title>The Genome Sequence of Aphanomyces invadans NJM9701.</title>
        <authorList>
            <consortium name="The Broad Institute Genomics Platform"/>
            <person name="Russ C."/>
            <person name="Tyler B."/>
            <person name="van West P."/>
            <person name="Dieguez-Uribeondo J."/>
            <person name="Young S.K."/>
            <person name="Zeng Q."/>
            <person name="Gargeya S."/>
            <person name="Fitzgerald M."/>
            <person name="Abouelleil A."/>
            <person name="Alvarado L."/>
            <person name="Chapman S.B."/>
            <person name="Gainer-Dewar J."/>
            <person name="Goldberg J."/>
            <person name="Griggs A."/>
            <person name="Gujja S."/>
            <person name="Hansen M."/>
            <person name="Howarth C."/>
            <person name="Imamovic A."/>
            <person name="Ireland A."/>
            <person name="Larimer J."/>
            <person name="McCowan C."/>
            <person name="Murphy C."/>
            <person name="Pearson M."/>
            <person name="Poon T.W."/>
            <person name="Priest M."/>
            <person name="Roberts A."/>
            <person name="Saif S."/>
            <person name="Shea T."/>
            <person name="Sykes S."/>
            <person name="Wortman J."/>
            <person name="Nusbaum C."/>
            <person name="Birren B."/>
        </authorList>
    </citation>
    <scope>NUCLEOTIDE SEQUENCE [LARGE SCALE GENOMIC DNA]</scope>
    <source>
        <strain evidence="2">NJM9701</strain>
    </source>
</reference>
<sequence length="340" mass="38197">MARFTVDTGDALAAQSYEAVTSSLFTRTQTDAVKAFLPEFVQVTRLGRGGILFSDLEVKRNRDTSMEQHPDIHTATQSASPCRVDLVSSASKKPKNDTTVSQSNSSRAAAERTHPDVAHTSCAFASSLQRPIAGTEATNMSTPEPHEHIDVYEDDGEIGEMDIDDSKGTHLFMEVDQPYQVVQRRGKRKERTRTAPTTLEDFATPNFFDVLRRNYGGFRVLQWSEKQDFITIIPTFQRQFLSEEGRKECITTYHQVGNVLSFDVETMSIERLHEILETSIQQLHHEEVEDVGRTFSDAAADTLNDLTGHISKGQGDKVWTQLQKKHFSANIVFHTLATED</sequence>
<accession>A0A024TC71</accession>
<feature type="compositionally biased region" description="Polar residues" evidence="1">
    <location>
        <begin position="97"/>
        <end position="107"/>
    </location>
</feature>
<dbReference type="EMBL" id="KI914008">
    <property type="protein sequence ID" value="ETV91653.1"/>
    <property type="molecule type" value="Genomic_DNA"/>
</dbReference>
<evidence type="ECO:0000313" key="2">
    <source>
        <dbReference type="EMBL" id="ETV91653.1"/>
    </source>
</evidence>
<dbReference type="VEuPathDB" id="FungiDB:H310_13899"/>